<evidence type="ECO:0000256" key="3">
    <source>
        <dbReference type="ARBA" id="ARBA00022692"/>
    </source>
</evidence>
<dbReference type="OrthoDB" id="8521102at2"/>
<dbReference type="InterPro" id="IPR026039">
    <property type="entry name" value="YfgM"/>
</dbReference>
<keyword evidence="6" id="KW-0143">Chaperone</keyword>
<proteinExistence type="inferred from homology"/>
<dbReference type="AlphaFoldDB" id="A0A437RFC4"/>
<evidence type="ECO:0000256" key="4">
    <source>
        <dbReference type="ARBA" id="ARBA00022989"/>
    </source>
</evidence>
<sequence length="229" mass="24514">MATQLDLQEQEQLDALKSFWKKQGNLITWTLVLVLGGFAAWNGWNFWQRDQGVKAGAMFEELDRAAAAGDAEKTARVFADMRQRFPKAPITQQGGLTAAKVQVDKGQSDAAKASLTWVAENGVEDEMRTIARLRLAAVLADAKQFDEGLKVLDAATAPEFTALVADRRGDLFMAQGKKAEARTAWQAAYAAMDPKLDYRRLVEAKLGSIGAAPGAAPAAAASAASGASK</sequence>
<evidence type="ECO:0000256" key="1">
    <source>
        <dbReference type="ARBA" id="ARBA00004401"/>
    </source>
</evidence>
<evidence type="ECO:0000256" key="5">
    <source>
        <dbReference type="ARBA" id="ARBA00023136"/>
    </source>
</evidence>
<evidence type="ECO:0000259" key="10">
    <source>
        <dbReference type="Pfam" id="PF09976"/>
    </source>
</evidence>
<evidence type="ECO:0000256" key="7">
    <source>
        <dbReference type="ARBA" id="ARBA00024197"/>
    </source>
</evidence>
<evidence type="ECO:0000256" key="8">
    <source>
        <dbReference type="ARBA" id="ARBA00024235"/>
    </source>
</evidence>
<dbReference type="RefSeq" id="WP_128229557.1">
    <property type="nucleotide sequence ID" value="NZ_SACR01000004.1"/>
</dbReference>
<comment type="caution">
    <text evidence="11">The sequence shown here is derived from an EMBL/GenBank/DDBJ whole genome shotgun (WGS) entry which is preliminary data.</text>
</comment>
<organism evidence="11 12">
    <name type="scientific">Rubrivivax rivuli</name>
    <dbReference type="NCBI Taxonomy" id="1862385"/>
    <lineage>
        <taxon>Bacteria</taxon>
        <taxon>Pseudomonadati</taxon>
        <taxon>Pseudomonadota</taxon>
        <taxon>Betaproteobacteria</taxon>
        <taxon>Burkholderiales</taxon>
        <taxon>Sphaerotilaceae</taxon>
        <taxon>Rubrivivax</taxon>
    </lineage>
</organism>
<comment type="similarity">
    <text evidence="7">Belongs to the YfgM family.</text>
</comment>
<keyword evidence="3 9" id="KW-0812">Transmembrane</keyword>
<evidence type="ECO:0000313" key="11">
    <source>
        <dbReference type="EMBL" id="RVU45467.1"/>
    </source>
</evidence>
<dbReference type="PANTHER" id="PTHR38035">
    <property type="entry name" value="UPF0070 PROTEIN YFGM"/>
    <property type="match status" value="1"/>
</dbReference>
<dbReference type="InterPro" id="IPR018704">
    <property type="entry name" value="SecYEG/CpoB_TPR"/>
</dbReference>
<name>A0A437RFC4_9BURK</name>
<dbReference type="Proteomes" id="UP000285575">
    <property type="component" value="Unassembled WGS sequence"/>
</dbReference>
<dbReference type="PANTHER" id="PTHR38035:SF1">
    <property type="entry name" value="ANCILLARY SECYEG TRANSLOCON SUBUNIT"/>
    <property type="match status" value="1"/>
</dbReference>
<evidence type="ECO:0000256" key="2">
    <source>
        <dbReference type="ARBA" id="ARBA00022475"/>
    </source>
</evidence>
<evidence type="ECO:0000256" key="9">
    <source>
        <dbReference type="SAM" id="Phobius"/>
    </source>
</evidence>
<protein>
    <recommendedName>
        <fullName evidence="8">Ancillary SecYEG translocon subunit</fullName>
    </recommendedName>
</protein>
<accession>A0A437RFC4</accession>
<gene>
    <name evidence="11" type="ORF">EOE66_15220</name>
</gene>
<keyword evidence="2" id="KW-1003">Cell membrane</keyword>
<dbReference type="Gene3D" id="1.25.40.10">
    <property type="entry name" value="Tetratricopeptide repeat domain"/>
    <property type="match status" value="1"/>
</dbReference>
<keyword evidence="12" id="KW-1185">Reference proteome</keyword>
<dbReference type="InterPro" id="IPR011990">
    <property type="entry name" value="TPR-like_helical_dom_sf"/>
</dbReference>
<dbReference type="EMBL" id="SACR01000004">
    <property type="protein sequence ID" value="RVU45467.1"/>
    <property type="molecule type" value="Genomic_DNA"/>
</dbReference>
<dbReference type="GO" id="GO:0005886">
    <property type="term" value="C:plasma membrane"/>
    <property type="evidence" value="ECO:0007669"/>
    <property type="project" value="UniProtKB-SubCell"/>
</dbReference>
<evidence type="ECO:0000256" key="6">
    <source>
        <dbReference type="ARBA" id="ARBA00023186"/>
    </source>
</evidence>
<dbReference type="GO" id="GO:0044877">
    <property type="term" value="F:protein-containing complex binding"/>
    <property type="evidence" value="ECO:0007669"/>
    <property type="project" value="InterPro"/>
</dbReference>
<dbReference type="PIRSF" id="PIRSF006170">
    <property type="entry name" value="YfgM"/>
    <property type="match status" value="1"/>
</dbReference>
<feature type="domain" description="Ancillary SecYEG translocon subunit/Cell division coordinator CpoB TPR" evidence="10">
    <location>
        <begin position="17"/>
        <end position="210"/>
    </location>
</feature>
<comment type="subcellular location">
    <subcellularLocation>
        <location evidence="1">Cell membrane</location>
        <topology evidence="1">Single-pass type II membrane protein</topology>
    </subcellularLocation>
</comment>
<dbReference type="Pfam" id="PF09976">
    <property type="entry name" value="TPR_21"/>
    <property type="match status" value="1"/>
</dbReference>
<keyword evidence="5 9" id="KW-0472">Membrane</keyword>
<keyword evidence="4 9" id="KW-1133">Transmembrane helix</keyword>
<feature type="transmembrane region" description="Helical" evidence="9">
    <location>
        <begin position="26"/>
        <end position="44"/>
    </location>
</feature>
<reference evidence="11 12" key="1">
    <citation type="submission" date="2019-01" db="EMBL/GenBank/DDBJ databases">
        <authorList>
            <person name="Chen W.-M."/>
        </authorList>
    </citation>
    <scope>NUCLEOTIDE SEQUENCE [LARGE SCALE GENOMIC DNA]</scope>
    <source>
        <strain evidence="11 12">KYPY4</strain>
    </source>
</reference>
<dbReference type="SUPFAM" id="SSF48452">
    <property type="entry name" value="TPR-like"/>
    <property type="match status" value="1"/>
</dbReference>
<evidence type="ECO:0000313" key="12">
    <source>
        <dbReference type="Proteomes" id="UP000285575"/>
    </source>
</evidence>